<keyword evidence="1" id="KW-0812">Transmembrane</keyword>
<evidence type="ECO:0000313" key="4">
    <source>
        <dbReference type="Proteomes" id="UP000029024"/>
    </source>
</evidence>
<dbReference type="AlphaFoldDB" id="A0A087BGJ6"/>
<dbReference type="GO" id="GO:0000271">
    <property type="term" value="P:polysaccharide biosynthetic process"/>
    <property type="evidence" value="ECO:0007669"/>
    <property type="project" value="TreeGrafter"/>
</dbReference>
<feature type="transmembrane region" description="Helical" evidence="1">
    <location>
        <begin position="47"/>
        <end position="69"/>
    </location>
</feature>
<feature type="transmembrane region" description="Helical" evidence="1">
    <location>
        <begin position="171"/>
        <end position="189"/>
    </location>
</feature>
<reference evidence="3 4" key="1">
    <citation type="submission" date="2014-03" db="EMBL/GenBank/DDBJ databases">
        <title>Genomics of Bifidobacteria.</title>
        <authorList>
            <person name="Ventura M."/>
            <person name="Milani C."/>
            <person name="Lugli G.A."/>
        </authorList>
    </citation>
    <scope>NUCLEOTIDE SEQUENCE [LARGE SCALE GENOMIC DNA]</scope>
    <source>
        <strain evidence="3 4">LMG 21814</strain>
    </source>
</reference>
<dbReference type="InterPro" id="IPR002656">
    <property type="entry name" value="Acyl_transf_3_dom"/>
</dbReference>
<name>A0A087BGJ6_BIFLN</name>
<feature type="transmembrane region" description="Helical" evidence="1">
    <location>
        <begin position="310"/>
        <end position="328"/>
    </location>
</feature>
<proteinExistence type="predicted"/>
<dbReference type="PANTHER" id="PTHR23028:SF53">
    <property type="entry name" value="ACYL_TRANSF_3 DOMAIN-CONTAINING PROTEIN"/>
    <property type="match status" value="1"/>
</dbReference>
<feature type="transmembrane region" description="Helical" evidence="1">
    <location>
        <begin position="280"/>
        <end position="298"/>
    </location>
</feature>
<protein>
    <submittedName>
        <fullName evidence="3">Acyltransferase</fullName>
    </submittedName>
</protein>
<dbReference type="GO" id="GO:0016747">
    <property type="term" value="F:acyltransferase activity, transferring groups other than amino-acyl groups"/>
    <property type="evidence" value="ECO:0007669"/>
    <property type="project" value="InterPro"/>
</dbReference>
<comment type="caution">
    <text evidence="3">The sequence shown here is derived from an EMBL/GenBank/DDBJ whole genome shotgun (WGS) entry which is preliminary data.</text>
</comment>
<feature type="domain" description="Acyltransferase 3" evidence="2">
    <location>
        <begin position="14"/>
        <end position="325"/>
    </location>
</feature>
<dbReference type="InterPro" id="IPR050879">
    <property type="entry name" value="Acyltransferase_3"/>
</dbReference>
<feature type="transmembrane region" description="Helical" evidence="1">
    <location>
        <begin position="90"/>
        <end position="107"/>
    </location>
</feature>
<evidence type="ECO:0000313" key="3">
    <source>
        <dbReference type="EMBL" id="KFI70146.1"/>
    </source>
</evidence>
<dbReference type="RefSeq" id="WP_080771087.1">
    <property type="nucleotide sequence ID" value="NZ_JGZA01000014.1"/>
</dbReference>
<dbReference type="Pfam" id="PF01757">
    <property type="entry name" value="Acyl_transf_3"/>
    <property type="match status" value="1"/>
</dbReference>
<keyword evidence="3" id="KW-0012">Acyltransferase</keyword>
<dbReference type="GO" id="GO:0016020">
    <property type="term" value="C:membrane"/>
    <property type="evidence" value="ECO:0007669"/>
    <property type="project" value="TreeGrafter"/>
</dbReference>
<dbReference type="EMBL" id="JGZA01000014">
    <property type="protein sequence ID" value="KFI70146.1"/>
    <property type="molecule type" value="Genomic_DNA"/>
</dbReference>
<keyword evidence="3" id="KW-0808">Transferase</keyword>
<keyword evidence="1" id="KW-0472">Membrane</keyword>
<feature type="transmembrane region" description="Helical" evidence="1">
    <location>
        <begin position="141"/>
        <end position="159"/>
    </location>
</feature>
<gene>
    <name evidence="3" type="ORF">BLSS_1838</name>
</gene>
<sequence length="347" mass="39249">MTCNVTKRKPRLFYLDWVRGLSAILIVITHFNNPYLVEHPIFANSPFGIYIGSLGVSQFLIISGAALMYSHEDAEKLDLKRFYWKRCKSIFPMFWIAFIAANVYLFLRQGGIVAAQAPKYSVLLSVIGMDGYLANAGIPTFYTLGEWFLGFILLFYVIFPLLRYGVKRHPWITGVIIAILYVLTIVLYPDSQGMPSDLLLTTRLPELAFGMYFVRFIKKVPHVVGAAAVVPLAVQQSTDILKGDVAVTLVGVAFFLFLVWISQWFDRQPVRVAIGSLSKYSYAIFLVHHQVIMQVYTIVNPDSLGVSNAYLLFVADMLIIAVLSWMLLRVTDAVVAYVSRMFQKVEK</sequence>
<feature type="transmembrane region" description="Helical" evidence="1">
    <location>
        <begin position="12"/>
        <end position="31"/>
    </location>
</feature>
<feature type="transmembrane region" description="Helical" evidence="1">
    <location>
        <begin position="245"/>
        <end position="265"/>
    </location>
</feature>
<dbReference type="PANTHER" id="PTHR23028">
    <property type="entry name" value="ACETYLTRANSFERASE"/>
    <property type="match status" value="1"/>
</dbReference>
<accession>A0A087BGJ6</accession>
<evidence type="ECO:0000259" key="2">
    <source>
        <dbReference type="Pfam" id="PF01757"/>
    </source>
</evidence>
<keyword evidence="1" id="KW-1133">Transmembrane helix</keyword>
<evidence type="ECO:0000256" key="1">
    <source>
        <dbReference type="SAM" id="Phobius"/>
    </source>
</evidence>
<dbReference type="Proteomes" id="UP000029024">
    <property type="component" value="Unassembled WGS sequence"/>
</dbReference>
<organism evidence="3 4">
    <name type="scientific">Bifidobacterium longum subsp. suis</name>
    <dbReference type="NCBI Taxonomy" id="1695"/>
    <lineage>
        <taxon>Bacteria</taxon>
        <taxon>Bacillati</taxon>
        <taxon>Actinomycetota</taxon>
        <taxon>Actinomycetes</taxon>
        <taxon>Bifidobacteriales</taxon>
        <taxon>Bifidobacteriaceae</taxon>
        <taxon>Bifidobacterium</taxon>
    </lineage>
</organism>